<dbReference type="Proteomes" id="UP000008068">
    <property type="component" value="Unassembled WGS sequence"/>
</dbReference>
<accession>G0P510</accession>
<dbReference type="HOGENOM" id="CLU_811918_0_0_1"/>
<evidence type="ECO:0000313" key="2">
    <source>
        <dbReference type="EMBL" id="EGT45162.1"/>
    </source>
</evidence>
<reference evidence="3" key="1">
    <citation type="submission" date="2011-07" db="EMBL/GenBank/DDBJ databases">
        <authorList>
            <consortium name="Caenorhabditis brenneri Sequencing and Analysis Consortium"/>
            <person name="Wilson R.K."/>
        </authorList>
    </citation>
    <scope>NUCLEOTIDE SEQUENCE [LARGE SCALE GENOMIC DNA]</scope>
    <source>
        <strain evidence="3">PB2801</strain>
    </source>
</reference>
<keyword evidence="3" id="KW-1185">Reference proteome</keyword>
<evidence type="ECO:0000313" key="3">
    <source>
        <dbReference type="Proteomes" id="UP000008068"/>
    </source>
</evidence>
<evidence type="ECO:0000256" key="1">
    <source>
        <dbReference type="SAM" id="MobiDB-lite"/>
    </source>
</evidence>
<dbReference type="EMBL" id="GL380071">
    <property type="protein sequence ID" value="EGT45162.1"/>
    <property type="molecule type" value="Genomic_DNA"/>
</dbReference>
<organism evidence="3">
    <name type="scientific">Caenorhabditis brenneri</name>
    <name type="common">Nematode worm</name>
    <dbReference type="NCBI Taxonomy" id="135651"/>
    <lineage>
        <taxon>Eukaryota</taxon>
        <taxon>Metazoa</taxon>
        <taxon>Ecdysozoa</taxon>
        <taxon>Nematoda</taxon>
        <taxon>Chromadorea</taxon>
        <taxon>Rhabditida</taxon>
        <taxon>Rhabditina</taxon>
        <taxon>Rhabditomorpha</taxon>
        <taxon>Rhabditoidea</taxon>
        <taxon>Rhabditidae</taxon>
        <taxon>Peloderinae</taxon>
        <taxon>Caenorhabditis</taxon>
    </lineage>
</organism>
<proteinExistence type="predicted"/>
<dbReference type="AlphaFoldDB" id="G0P510"/>
<gene>
    <name evidence="2" type="ORF">CAEBREN_00880</name>
</gene>
<dbReference type="InParanoid" id="G0P510"/>
<sequence>MDHFSCGLYHYPQITEQELSKCKQSPSSSTTGHHNSYHRRQDCVFDARGTNLIVEGSKTHRRNQSTSIFFKFGLLFVSQEVVSTVFEPRNFTCPINRLPWNIYETTKLFNFIQSRTRGTPFLERLENLMKTFKDKKASRRTVEQLVANRMTQLNQSSMLMFDKEDEKINNICLVVEDRKFWCSKQIDFLRLDGIPLYRQQNLDVQPSPPPSRRNWDLESSSEPYQLTTCLPIKNCGSQELQNVQKFVTWLFNHISGQGPQSEVIVVVTNFNTDMVTYLYDLDHATHPILGVPNRTTHLNSIIVSMEIILNCGSSESQNSTVLKGINREETTSSGRASENFEF</sequence>
<name>G0P510_CAEBE</name>
<feature type="region of interest" description="Disordered" evidence="1">
    <location>
        <begin position="320"/>
        <end position="342"/>
    </location>
</feature>
<protein>
    <submittedName>
        <fullName evidence="2">Uncharacterized protein</fullName>
    </submittedName>
</protein>